<sequence>MKGKILIADDHTVVRLGTRAVLKSQYPDIDVHLASDYDAVKSSLHANNYNLILLDINMPGATNTEMIHEIKQLQPNIRILIFSGYDQDIALQYIRKGAEGYLNKQCSEDELTYAIHTILHTGYYYPAELIPILINSKEKKGVQSLTPREFEIFELLANGHGNLEISNVLNIQISTISTFKKKIFKKLGVSNVVELSKVYEKLH</sequence>
<organism evidence="6 7">
    <name type="scientific">Chryseobacterium geocarposphaerae</name>
    <dbReference type="NCBI Taxonomy" id="1416776"/>
    <lineage>
        <taxon>Bacteria</taxon>
        <taxon>Pseudomonadati</taxon>
        <taxon>Bacteroidota</taxon>
        <taxon>Flavobacteriia</taxon>
        <taxon>Flavobacteriales</taxon>
        <taxon>Weeksellaceae</taxon>
        <taxon>Chryseobacterium group</taxon>
        <taxon>Chryseobacterium</taxon>
    </lineage>
</organism>
<name>A0ABU1LAC6_9FLAO</name>
<dbReference type="SUPFAM" id="SSF52172">
    <property type="entry name" value="CheY-like"/>
    <property type="match status" value="1"/>
</dbReference>
<dbReference type="SMART" id="SM00421">
    <property type="entry name" value="HTH_LUXR"/>
    <property type="match status" value="1"/>
</dbReference>
<dbReference type="InterPro" id="IPR051015">
    <property type="entry name" value="EvgA-like"/>
</dbReference>
<dbReference type="Pfam" id="PF00196">
    <property type="entry name" value="GerE"/>
    <property type="match status" value="1"/>
</dbReference>
<evidence type="ECO:0000256" key="2">
    <source>
        <dbReference type="ARBA" id="ARBA00023125"/>
    </source>
</evidence>
<dbReference type="CDD" id="cd17535">
    <property type="entry name" value="REC_NarL-like"/>
    <property type="match status" value="1"/>
</dbReference>
<dbReference type="PANTHER" id="PTHR45566">
    <property type="entry name" value="HTH-TYPE TRANSCRIPTIONAL REGULATOR YHJB-RELATED"/>
    <property type="match status" value="1"/>
</dbReference>
<keyword evidence="1 3" id="KW-0597">Phosphoprotein</keyword>
<dbReference type="RefSeq" id="WP_115982069.1">
    <property type="nucleotide sequence ID" value="NZ_JAVDQS010000001.1"/>
</dbReference>
<dbReference type="CDD" id="cd06170">
    <property type="entry name" value="LuxR_C_like"/>
    <property type="match status" value="1"/>
</dbReference>
<proteinExistence type="predicted"/>
<comment type="caution">
    <text evidence="6">The sequence shown here is derived from an EMBL/GenBank/DDBJ whole genome shotgun (WGS) entry which is preliminary data.</text>
</comment>
<dbReference type="SUPFAM" id="SSF46894">
    <property type="entry name" value="C-terminal effector domain of the bipartite response regulators"/>
    <property type="match status" value="1"/>
</dbReference>
<keyword evidence="2 6" id="KW-0238">DNA-binding</keyword>
<dbReference type="InterPro" id="IPR000792">
    <property type="entry name" value="Tscrpt_reg_LuxR_C"/>
</dbReference>
<keyword evidence="7" id="KW-1185">Reference proteome</keyword>
<dbReference type="Gene3D" id="3.40.50.2300">
    <property type="match status" value="1"/>
</dbReference>
<evidence type="ECO:0000256" key="3">
    <source>
        <dbReference type="PROSITE-ProRule" id="PRU00169"/>
    </source>
</evidence>
<dbReference type="InterPro" id="IPR011006">
    <property type="entry name" value="CheY-like_superfamily"/>
</dbReference>
<feature type="modified residue" description="4-aspartylphosphate" evidence="3">
    <location>
        <position position="55"/>
    </location>
</feature>
<accession>A0ABU1LAC6</accession>
<gene>
    <name evidence="6" type="ORF">J2781_000579</name>
</gene>
<feature type="domain" description="HTH luxR-type" evidence="4">
    <location>
        <begin position="138"/>
        <end position="203"/>
    </location>
</feature>
<dbReference type="PROSITE" id="PS50110">
    <property type="entry name" value="RESPONSE_REGULATORY"/>
    <property type="match status" value="1"/>
</dbReference>
<dbReference type="EMBL" id="JAVDQS010000001">
    <property type="protein sequence ID" value="MDR6403675.1"/>
    <property type="molecule type" value="Genomic_DNA"/>
</dbReference>
<dbReference type="PROSITE" id="PS50043">
    <property type="entry name" value="HTH_LUXR_2"/>
    <property type="match status" value="1"/>
</dbReference>
<evidence type="ECO:0000256" key="1">
    <source>
        <dbReference type="ARBA" id="ARBA00022553"/>
    </source>
</evidence>
<dbReference type="PRINTS" id="PR00038">
    <property type="entry name" value="HTHLUXR"/>
</dbReference>
<dbReference type="PANTHER" id="PTHR45566:SF2">
    <property type="entry name" value="NARL SUBFAMILY"/>
    <property type="match status" value="1"/>
</dbReference>
<dbReference type="Pfam" id="PF00072">
    <property type="entry name" value="Response_reg"/>
    <property type="match status" value="1"/>
</dbReference>
<dbReference type="GO" id="GO:0003677">
    <property type="term" value="F:DNA binding"/>
    <property type="evidence" value="ECO:0007669"/>
    <property type="project" value="UniProtKB-KW"/>
</dbReference>
<reference evidence="6 7" key="1">
    <citation type="submission" date="2023-07" db="EMBL/GenBank/DDBJ databases">
        <title>Sorghum-associated microbial communities from plants grown in Nebraska, USA.</title>
        <authorList>
            <person name="Schachtman D."/>
        </authorList>
    </citation>
    <scope>NUCLEOTIDE SEQUENCE [LARGE SCALE GENOMIC DNA]</scope>
    <source>
        <strain evidence="6 7">DS1709</strain>
    </source>
</reference>
<evidence type="ECO:0000259" key="4">
    <source>
        <dbReference type="PROSITE" id="PS50043"/>
    </source>
</evidence>
<evidence type="ECO:0000259" key="5">
    <source>
        <dbReference type="PROSITE" id="PS50110"/>
    </source>
</evidence>
<dbReference type="SMART" id="SM00448">
    <property type="entry name" value="REC"/>
    <property type="match status" value="1"/>
</dbReference>
<evidence type="ECO:0000313" key="6">
    <source>
        <dbReference type="EMBL" id="MDR6403675.1"/>
    </source>
</evidence>
<dbReference type="InterPro" id="IPR016032">
    <property type="entry name" value="Sig_transdc_resp-reg_C-effctor"/>
</dbReference>
<evidence type="ECO:0000313" key="7">
    <source>
        <dbReference type="Proteomes" id="UP001184853"/>
    </source>
</evidence>
<dbReference type="InterPro" id="IPR058245">
    <property type="entry name" value="NreC/VraR/RcsB-like_REC"/>
</dbReference>
<dbReference type="Proteomes" id="UP001184853">
    <property type="component" value="Unassembled WGS sequence"/>
</dbReference>
<feature type="domain" description="Response regulatory" evidence="5">
    <location>
        <begin position="4"/>
        <end position="119"/>
    </location>
</feature>
<protein>
    <submittedName>
        <fullName evidence="6">DNA-binding NarL/FixJ family response regulator</fullName>
    </submittedName>
</protein>
<dbReference type="InterPro" id="IPR001789">
    <property type="entry name" value="Sig_transdc_resp-reg_receiver"/>
</dbReference>